<keyword evidence="1" id="KW-0472">Membrane</keyword>
<protein>
    <submittedName>
        <fullName evidence="3">YcxB family protein</fullName>
    </submittedName>
</protein>
<evidence type="ECO:0000256" key="1">
    <source>
        <dbReference type="SAM" id="Phobius"/>
    </source>
</evidence>
<accession>A0ABY9Y015</accession>
<name>A0ABY9Y015_9FLAO</name>
<reference evidence="3 4" key="1">
    <citation type="submission" date="2023-09" db="EMBL/GenBank/DDBJ databases">
        <title>Thalassobella suaedae gen. nov., sp. nov., a marine bacterium of the family Flavobacteriaceae isolated from a halophyte Suaeda japonica.</title>
        <authorList>
            <person name="Lee S.Y."/>
            <person name="Hwang C.Y."/>
        </authorList>
    </citation>
    <scope>NUCLEOTIDE SEQUENCE [LARGE SCALE GENOMIC DNA]</scope>
    <source>
        <strain evidence="3 4">HL-DH10</strain>
    </source>
</reference>
<sequence length="178" mass="21436">MTLEYSLTNDDFLEHQLYEASKSKRIKSKRFKIRIINPVLFIILGIFSYLSDNKLFFPLIMLVFAVLWFFLYPIRAKKNHIKHYKNHIKDNYKNRIDKLVKLEFNENYIHMHDDTSESKIKTSEIKSLIELKNHFLLKLNTDMSLIIPKRVIENVNVFKEKISELKTPIIDELNWTFK</sequence>
<dbReference type="EMBL" id="CP134536">
    <property type="protein sequence ID" value="WNH11526.1"/>
    <property type="molecule type" value="Genomic_DNA"/>
</dbReference>
<proteinExistence type="predicted"/>
<dbReference type="Proteomes" id="UP001303407">
    <property type="component" value="Chromosome"/>
</dbReference>
<feature type="domain" description="YcxB-like C-terminal" evidence="2">
    <location>
        <begin position="104"/>
        <end position="160"/>
    </location>
</feature>
<keyword evidence="4" id="KW-1185">Reference proteome</keyword>
<evidence type="ECO:0000259" key="2">
    <source>
        <dbReference type="Pfam" id="PF14317"/>
    </source>
</evidence>
<feature type="transmembrane region" description="Helical" evidence="1">
    <location>
        <begin position="31"/>
        <end position="50"/>
    </location>
</feature>
<evidence type="ECO:0000313" key="3">
    <source>
        <dbReference type="EMBL" id="WNH11526.1"/>
    </source>
</evidence>
<dbReference type="InterPro" id="IPR025588">
    <property type="entry name" value="YcxB-like_C"/>
</dbReference>
<evidence type="ECO:0000313" key="4">
    <source>
        <dbReference type="Proteomes" id="UP001303407"/>
    </source>
</evidence>
<feature type="transmembrane region" description="Helical" evidence="1">
    <location>
        <begin position="56"/>
        <end position="74"/>
    </location>
</feature>
<dbReference type="RefSeq" id="WP_415861509.1">
    <property type="nucleotide sequence ID" value="NZ_CP134536.1"/>
</dbReference>
<dbReference type="Pfam" id="PF14317">
    <property type="entry name" value="YcxB"/>
    <property type="match status" value="1"/>
</dbReference>
<organism evidence="3 4">
    <name type="scientific">Thalassobellus suaedae</name>
    <dbReference type="NCBI Taxonomy" id="3074124"/>
    <lineage>
        <taxon>Bacteria</taxon>
        <taxon>Pseudomonadati</taxon>
        <taxon>Bacteroidota</taxon>
        <taxon>Flavobacteriia</taxon>
        <taxon>Flavobacteriales</taxon>
        <taxon>Flavobacteriaceae</taxon>
        <taxon>Thalassobellus</taxon>
    </lineage>
</organism>
<keyword evidence="1" id="KW-1133">Transmembrane helix</keyword>
<gene>
    <name evidence="3" type="ORF">RHP49_11490</name>
</gene>
<keyword evidence="1" id="KW-0812">Transmembrane</keyword>